<proteinExistence type="predicted"/>
<feature type="compositionally biased region" description="Basic and acidic residues" evidence="1">
    <location>
        <begin position="246"/>
        <end position="255"/>
    </location>
</feature>
<evidence type="ECO:0000256" key="1">
    <source>
        <dbReference type="SAM" id="MobiDB-lite"/>
    </source>
</evidence>
<evidence type="ECO:0000313" key="4">
    <source>
        <dbReference type="Proteomes" id="UP000248014"/>
    </source>
</evidence>
<organism evidence="3 4">
    <name type="scientific">Blastomonas natatoria</name>
    <dbReference type="NCBI Taxonomy" id="34015"/>
    <lineage>
        <taxon>Bacteria</taxon>
        <taxon>Pseudomonadati</taxon>
        <taxon>Pseudomonadota</taxon>
        <taxon>Alphaproteobacteria</taxon>
        <taxon>Sphingomonadales</taxon>
        <taxon>Sphingomonadaceae</taxon>
        <taxon>Blastomonas</taxon>
    </lineage>
</organism>
<feature type="signal peptide" evidence="2">
    <location>
        <begin position="1"/>
        <end position="20"/>
    </location>
</feature>
<dbReference type="Gene3D" id="3.30.530.20">
    <property type="match status" value="1"/>
</dbReference>
<name>A0A2V3VA41_9SPHN</name>
<keyword evidence="2" id="KW-0732">Signal</keyword>
<feature type="region of interest" description="Disordered" evidence="1">
    <location>
        <begin position="188"/>
        <end position="255"/>
    </location>
</feature>
<sequence>MRLALAALVLPLAVATPARAELVKQTDAGFAVQHSVTVSTDPEATFAMLRTPAKWWDKDHSWTGNAENLYMDSQAGGCFCELIPNEATTESGVPQRTLRGSVQHMQIVYVDPGRLLRLTGALGPLQSEAVNGSLTFTLKPVKGGTRVVMDYVVGGFSRTGFGDIAPAVDTVMVAQLSRLGMALGPLVGAGDSPEAEPEKPIKTVTEASASEPSPNAPEDQPSGSMRALVTDLAPDETLSEGSSDAGKVESEPRVL</sequence>
<protein>
    <submittedName>
        <fullName evidence="3">Polyketide cyclase/dehydrase/lipid transport protein</fullName>
    </submittedName>
</protein>
<comment type="caution">
    <text evidence="3">The sequence shown here is derived from an EMBL/GenBank/DDBJ whole genome shotgun (WGS) entry which is preliminary data.</text>
</comment>
<evidence type="ECO:0000256" key="2">
    <source>
        <dbReference type="SAM" id="SignalP"/>
    </source>
</evidence>
<gene>
    <name evidence="3" type="ORF">C7451_102199</name>
</gene>
<feature type="chain" id="PRO_5016167383" evidence="2">
    <location>
        <begin position="21"/>
        <end position="255"/>
    </location>
</feature>
<evidence type="ECO:0000313" key="3">
    <source>
        <dbReference type="EMBL" id="PXW78527.1"/>
    </source>
</evidence>
<keyword evidence="4" id="KW-1185">Reference proteome</keyword>
<dbReference type="RefSeq" id="WP_110297613.1">
    <property type="nucleotide sequence ID" value="NZ_QJJM01000002.1"/>
</dbReference>
<dbReference type="Pfam" id="PF10604">
    <property type="entry name" value="Polyketide_cyc2"/>
    <property type="match status" value="1"/>
</dbReference>
<dbReference type="InterPro" id="IPR023393">
    <property type="entry name" value="START-like_dom_sf"/>
</dbReference>
<reference evidence="3 4" key="1">
    <citation type="submission" date="2018-05" db="EMBL/GenBank/DDBJ databases">
        <title>Genomic Encyclopedia of Type Strains, Phase IV (KMG-IV): sequencing the most valuable type-strain genomes for metagenomic binning, comparative biology and taxonomic classification.</title>
        <authorList>
            <person name="Goeker M."/>
        </authorList>
    </citation>
    <scope>NUCLEOTIDE SEQUENCE [LARGE SCALE GENOMIC DNA]</scope>
    <source>
        <strain evidence="3 4">DSM 3183</strain>
    </source>
</reference>
<dbReference type="OrthoDB" id="5735475at2"/>
<dbReference type="EMBL" id="QJJM01000002">
    <property type="protein sequence ID" value="PXW78527.1"/>
    <property type="molecule type" value="Genomic_DNA"/>
</dbReference>
<dbReference type="AlphaFoldDB" id="A0A2V3VA41"/>
<accession>A0A2V3VA41</accession>
<dbReference type="SUPFAM" id="SSF55961">
    <property type="entry name" value="Bet v1-like"/>
    <property type="match status" value="1"/>
</dbReference>
<dbReference type="Proteomes" id="UP000248014">
    <property type="component" value="Unassembled WGS sequence"/>
</dbReference>
<dbReference type="InterPro" id="IPR019587">
    <property type="entry name" value="Polyketide_cyclase/dehydratase"/>
</dbReference>